<name>A0ABS4EBG1_9FIRM</name>
<organism evidence="10 11">
    <name type="scientific">Metaclostridioides mangenotii</name>
    <dbReference type="NCBI Taxonomy" id="1540"/>
    <lineage>
        <taxon>Bacteria</taxon>
        <taxon>Bacillati</taxon>
        <taxon>Bacillota</taxon>
        <taxon>Clostridia</taxon>
        <taxon>Peptostreptococcales</taxon>
        <taxon>Peptostreptococcaceae</taxon>
        <taxon>Metaclostridioides</taxon>
    </lineage>
</organism>
<evidence type="ECO:0000259" key="9">
    <source>
        <dbReference type="PROSITE" id="PS51755"/>
    </source>
</evidence>
<keyword evidence="6" id="KW-0597">Phosphoprotein</keyword>
<dbReference type="Pfam" id="PF00072">
    <property type="entry name" value="Response_reg"/>
    <property type="match status" value="1"/>
</dbReference>
<evidence type="ECO:0000259" key="8">
    <source>
        <dbReference type="PROSITE" id="PS50110"/>
    </source>
</evidence>
<proteinExistence type="predicted"/>
<dbReference type="SUPFAM" id="SSF46894">
    <property type="entry name" value="C-terminal effector domain of the bipartite response regulators"/>
    <property type="match status" value="1"/>
</dbReference>
<dbReference type="SMART" id="SM00448">
    <property type="entry name" value="REC"/>
    <property type="match status" value="1"/>
</dbReference>
<dbReference type="PROSITE" id="PS50110">
    <property type="entry name" value="RESPONSE_REGULATORY"/>
    <property type="match status" value="1"/>
</dbReference>
<evidence type="ECO:0000256" key="7">
    <source>
        <dbReference type="PROSITE-ProRule" id="PRU01091"/>
    </source>
</evidence>
<evidence type="ECO:0000256" key="5">
    <source>
        <dbReference type="ARBA" id="ARBA00024867"/>
    </source>
</evidence>
<dbReference type="SMART" id="SM00862">
    <property type="entry name" value="Trans_reg_C"/>
    <property type="match status" value="1"/>
</dbReference>
<dbReference type="Gene3D" id="1.10.10.10">
    <property type="entry name" value="Winged helix-like DNA-binding domain superfamily/Winged helix DNA-binding domain"/>
    <property type="match status" value="1"/>
</dbReference>
<evidence type="ECO:0000256" key="2">
    <source>
        <dbReference type="ARBA" id="ARBA00023015"/>
    </source>
</evidence>
<dbReference type="PROSITE" id="PS51755">
    <property type="entry name" value="OMPR_PHOB"/>
    <property type="match status" value="1"/>
</dbReference>
<evidence type="ECO:0000256" key="3">
    <source>
        <dbReference type="ARBA" id="ARBA00023125"/>
    </source>
</evidence>
<keyword evidence="4" id="KW-0804">Transcription</keyword>
<feature type="modified residue" description="4-aspartylphosphate" evidence="6">
    <location>
        <position position="56"/>
    </location>
</feature>
<evidence type="ECO:0000256" key="1">
    <source>
        <dbReference type="ARBA" id="ARBA00018672"/>
    </source>
</evidence>
<evidence type="ECO:0000313" key="11">
    <source>
        <dbReference type="Proteomes" id="UP000767291"/>
    </source>
</evidence>
<feature type="domain" description="OmpR/PhoB-type" evidence="9">
    <location>
        <begin position="138"/>
        <end position="237"/>
    </location>
</feature>
<comment type="function">
    <text evidence="5">May play the central regulatory role in sporulation. It may be an element of the effector pathway responsible for the activation of sporulation genes in response to nutritional stress. Spo0A may act in concert with spo0H (a sigma factor) to control the expression of some genes that are critical to the sporulation process.</text>
</comment>
<protein>
    <recommendedName>
        <fullName evidence="1">Stage 0 sporulation protein A homolog</fullName>
    </recommendedName>
</protein>
<dbReference type="InterPro" id="IPR001867">
    <property type="entry name" value="OmpR/PhoB-type_DNA-bd"/>
</dbReference>
<dbReference type="RefSeq" id="WP_209456716.1">
    <property type="nucleotide sequence ID" value="NZ_BAAACS010000002.1"/>
</dbReference>
<dbReference type="Proteomes" id="UP000767291">
    <property type="component" value="Unassembled WGS sequence"/>
</dbReference>
<gene>
    <name evidence="10" type="ORF">J2Z43_001665</name>
</gene>
<dbReference type="PANTHER" id="PTHR48111">
    <property type="entry name" value="REGULATOR OF RPOS"/>
    <property type="match status" value="1"/>
</dbReference>
<dbReference type="CDD" id="cd17574">
    <property type="entry name" value="REC_OmpR"/>
    <property type="match status" value="1"/>
</dbReference>
<dbReference type="PANTHER" id="PTHR48111:SF2">
    <property type="entry name" value="RESPONSE REGULATOR SAER"/>
    <property type="match status" value="1"/>
</dbReference>
<keyword evidence="3 7" id="KW-0238">DNA-binding</keyword>
<comment type="caution">
    <text evidence="10">The sequence shown here is derived from an EMBL/GenBank/DDBJ whole genome shotgun (WGS) entry which is preliminary data.</text>
</comment>
<dbReference type="SUPFAM" id="SSF52172">
    <property type="entry name" value="CheY-like"/>
    <property type="match status" value="1"/>
</dbReference>
<feature type="DNA-binding region" description="OmpR/PhoB-type" evidence="7">
    <location>
        <begin position="138"/>
        <end position="237"/>
    </location>
</feature>
<dbReference type="InterPro" id="IPR036388">
    <property type="entry name" value="WH-like_DNA-bd_sf"/>
</dbReference>
<dbReference type="InterPro" id="IPR011006">
    <property type="entry name" value="CheY-like_superfamily"/>
</dbReference>
<evidence type="ECO:0000256" key="4">
    <source>
        <dbReference type="ARBA" id="ARBA00023163"/>
    </source>
</evidence>
<dbReference type="GO" id="GO:0003677">
    <property type="term" value="F:DNA binding"/>
    <property type="evidence" value="ECO:0007669"/>
    <property type="project" value="UniProtKB-KW"/>
</dbReference>
<dbReference type="CDD" id="cd00383">
    <property type="entry name" value="trans_reg_C"/>
    <property type="match status" value="1"/>
</dbReference>
<reference evidence="10 11" key="1">
    <citation type="submission" date="2021-03" db="EMBL/GenBank/DDBJ databases">
        <title>Genomic Encyclopedia of Type Strains, Phase IV (KMG-IV): sequencing the most valuable type-strain genomes for metagenomic binning, comparative biology and taxonomic classification.</title>
        <authorList>
            <person name="Goeker M."/>
        </authorList>
    </citation>
    <scope>NUCLEOTIDE SEQUENCE [LARGE SCALE GENOMIC DNA]</scope>
    <source>
        <strain evidence="10 11">DSM 1289</strain>
    </source>
</reference>
<dbReference type="Gene3D" id="3.40.50.2300">
    <property type="match status" value="1"/>
</dbReference>
<dbReference type="EMBL" id="JAGGJX010000002">
    <property type="protein sequence ID" value="MBP1855272.1"/>
    <property type="molecule type" value="Genomic_DNA"/>
</dbReference>
<dbReference type="InterPro" id="IPR016032">
    <property type="entry name" value="Sig_transdc_resp-reg_C-effctor"/>
</dbReference>
<accession>A0ABS4EBG1</accession>
<dbReference type="InterPro" id="IPR039420">
    <property type="entry name" value="WalR-like"/>
</dbReference>
<keyword evidence="2" id="KW-0805">Transcription regulation</keyword>
<keyword evidence="11" id="KW-1185">Reference proteome</keyword>
<sequence length="237" mass="27260">MSENLQKTVLVADDSPEIIEIVDILLSSEGYKVLKATNGQEAIDLVDENVDLIILDVVMPVKNGFAACREIREKTNAPILFLTAKTQESDKVIGFSSGGDDYLLKPFSYSEFTSRVKSLIRRYYVYQGINVENVEDESKEIIIRDLSINLDTKEVKLKGENISLTTIEYDMIALMIQNKKKVFSSKNLYESIWNEPYFYTANNTIMVHIRNLRKKIEKDRQDPEYIKTAWGKGYYID</sequence>
<dbReference type="InterPro" id="IPR001789">
    <property type="entry name" value="Sig_transdc_resp-reg_receiver"/>
</dbReference>
<evidence type="ECO:0000313" key="10">
    <source>
        <dbReference type="EMBL" id="MBP1855272.1"/>
    </source>
</evidence>
<feature type="domain" description="Response regulatory" evidence="8">
    <location>
        <begin position="8"/>
        <end position="120"/>
    </location>
</feature>
<evidence type="ECO:0000256" key="6">
    <source>
        <dbReference type="PROSITE-ProRule" id="PRU00169"/>
    </source>
</evidence>
<dbReference type="Pfam" id="PF00486">
    <property type="entry name" value="Trans_reg_C"/>
    <property type="match status" value="1"/>
</dbReference>